<dbReference type="InterPro" id="IPR004012">
    <property type="entry name" value="Run_dom"/>
</dbReference>
<evidence type="ECO:0000313" key="11">
    <source>
        <dbReference type="EMBL" id="KAG8240174.1"/>
    </source>
</evidence>
<evidence type="ECO:0000256" key="2">
    <source>
        <dbReference type="ARBA" id="ARBA00022553"/>
    </source>
</evidence>
<organism evidence="11 12">
    <name type="scientific">Ladona fulva</name>
    <name type="common">Scarce chaser dragonfly</name>
    <name type="synonym">Libellula fulva</name>
    <dbReference type="NCBI Taxonomy" id="123851"/>
    <lineage>
        <taxon>Eukaryota</taxon>
        <taxon>Metazoa</taxon>
        <taxon>Ecdysozoa</taxon>
        <taxon>Arthropoda</taxon>
        <taxon>Hexapoda</taxon>
        <taxon>Insecta</taxon>
        <taxon>Pterygota</taxon>
        <taxon>Palaeoptera</taxon>
        <taxon>Odonata</taxon>
        <taxon>Epiprocta</taxon>
        <taxon>Anisoptera</taxon>
        <taxon>Libelluloidea</taxon>
        <taxon>Libellulidae</taxon>
        <taxon>Ladona</taxon>
    </lineage>
</organism>
<feature type="region of interest" description="Disordered" evidence="9">
    <location>
        <begin position="349"/>
        <end position="380"/>
    </location>
</feature>
<dbReference type="AlphaFoldDB" id="A0A8K0KRI2"/>
<dbReference type="InterPro" id="IPR051366">
    <property type="entry name" value="DEF8"/>
</dbReference>
<feature type="compositionally biased region" description="Basic and acidic residues" evidence="9">
    <location>
        <begin position="354"/>
        <end position="368"/>
    </location>
</feature>
<proteinExistence type="predicted"/>
<evidence type="ECO:0000256" key="5">
    <source>
        <dbReference type="ARBA" id="ARBA00022753"/>
    </source>
</evidence>
<dbReference type="GO" id="GO:0005770">
    <property type="term" value="C:late endosome"/>
    <property type="evidence" value="ECO:0007669"/>
    <property type="project" value="UniProtKB-SubCell"/>
</dbReference>
<dbReference type="GO" id="GO:0006914">
    <property type="term" value="P:autophagy"/>
    <property type="evidence" value="ECO:0007669"/>
    <property type="project" value="UniProtKB-KW"/>
</dbReference>
<evidence type="ECO:0000256" key="3">
    <source>
        <dbReference type="ARBA" id="ARBA00022723"/>
    </source>
</evidence>
<evidence type="ECO:0000256" key="1">
    <source>
        <dbReference type="ARBA" id="ARBA00004603"/>
    </source>
</evidence>
<evidence type="ECO:0000256" key="9">
    <source>
        <dbReference type="SAM" id="MobiDB-lite"/>
    </source>
</evidence>
<evidence type="ECO:0000256" key="6">
    <source>
        <dbReference type="ARBA" id="ARBA00022771"/>
    </source>
</evidence>
<evidence type="ECO:0000256" key="4">
    <source>
        <dbReference type="ARBA" id="ARBA00022737"/>
    </source>
</evidence>
<dbReference type="GO" id="GO:0008270">
    <property type="term" value="F:zinc ion binding"/>
    <property type="evidence" value="ECO:0007669"/>
    <property type="project" value="UniProtKB-KW"/>
</dbReference>
<dbReference type="Gene3D" id="1.20.58.900">
    <property type="match status" value="1"/>
</dbReference>
<dbReference type="EMBL" id="KZ312408">
    <property type="protein sequence ID" value="KAG8240174.1"/>
    <property type="molecule type" value="Genomic_DNA"/>
</dbReference>
<comment type="subcellular location">
    <subcellularLocation>
        <location evidence="1">Late endosome</location>
    </subcellularLocation>
</comment>
<dbReference type="OrthoDB" id="62364at2759"/>
<feature type="domain" description="RUN" evidence="10">
    <location>
        <begin position="51"/>
        <end position="190"/>
    </location>
</feature>
<dbReference type="SMART" id="SM01175">
    <property type="entry name" value="DUF4206"/>
    <property type="match status" value="1"/>
</dbReference>
<keyword evidence="4" id="KW-0677">Repeat</keyword>
<protein>
    <recommendedName>
        <fullName evidence="10">RUN domain-containing protein</fullName>
    </recommendedName>
</protein>
<dbReference type="PANTHER" id="PTHR12326:SF12">
    <property type="entry name" value="PLECKSTRIN HOMOLOGY AND RUN DOMAIN CONTAINING M1"/>
    <property type="match status" value="1"/>
</dbReference>
<evidence type="ECO:0000256" key="7">
    <source>
        <dbReference type="ARBA" id="ARBA00022833"/>
    </source>
</evidence>
<dbReference type="InterPro" id="IPR037213">
    <property type="entry name" value="Run_dom_sf"/>
</dbReference>
<keyword evidence="6" id="KW-0863">Zinc-finger</keyword>
<evidence type="ECO:0000256" key="8">
    <source>
        <dbReference type="ARBA" id="ARBA00023006"/>
    </source>
</evidence>
<keyword evidence="2" id="KW-0597">Phosphoprotein</keyword>
<dbReference type="InterPro" id="IPR047326">
    <property type="entry name" value="RUN_PLEKHM1"/>
</dbReference>
<dbReference type="InterPro" id="IPR025258">
    <property type="entry name" value="RH_dom"/>
</dbReference>
<dbReference type="CDD" id="cd17679">
    <property type="entry name" value="RUN_PLEKHM1"/>
    <property type="match status" value="1"/>
</dbReference>
<evidence type="ECO:0000259" key="10">
    <source>
        <dbReference type="PROSITE" id="PS50826"/>
    </source>
</evidence>
<dbReference type="PANTHER" id="PTHR12326">
    <property type="entry name" value="PLECKSTRIN HOMOLOGY DOMAIN CONTAINING PROTEIN"/>
    <property type="match status" value="1"/>
</dbReference>
<dbReference type="Proteomes" id="UP000792457">
    <property type="component" value="Unassembled WGS sequence"/>
</dbReference>
<accession>A0A8K0KRI2</accession>
<keyword evidence="5" id="KW-0967">Endosome</keyword>
<keyword evidence="8" id="KW-0072">Autophagy</keyword>
<reference evidence="11" key="1">
    <citation type="submission" date="2013-04" db="EMBL/GenBank/DDBJ databases">
        <authorList>
            <person name="Qu J."/>
            <person name="Murali S.C."/>
            <person name="Bandaranaike D."/>
            <person name="Bellair M."/>
            <person name="Blankenburg K."/>
            <person name="Chao H."/>
            <person name="Dinh H."/>
            <person name="Doddapaneni H."/>
            <person name="Downs B."/>
            <person name="Dugan-Rocha S."/>
            <person name="Elkadiri S."/>
            <person name="Gnanaolivu R.D."/>
            <person name="Hernandez B."/>
            <person name="Javaid M."/>
            <person name="Jayaseelan J.C."/>
            <person name="Lee S."/>
            <person name="Li M."/>
            <person name="Ming W."/>
            <person name="Munidasa M."/>
            <person name="Muniz J."/>
            <person name="Nguyen L."/>
            <person name="Ongeri F."/>
            <person name="Osuji N."/>
            <person name="Pu L.-L."/>
            <person name="Puazo M."/>
            <person name="Qu C."/>
            <person name="Quiroz J."/>
            <person name="Raj R."/>
            <person name="Weissenberger G."/>
            <person name="Xin Y."/>
            <person name="Zou X."/>
            <person name="Han Y."/>
            <person name="Richards S."/>
            <person name="Worley K."/>
            <person name="Muzny D."/>
            <person name="Gibbs R."/>
        </authorList>
    </citation>
    <scope>NUCLEOTIDE SEQUENCE</scope>
    <source>
        <strain evidence="11">Sampled in the wild</strain>
    </source>
</reference>
<evidence type="ECO:0000313" key="12">
    <source>
        <dbReference type="Proteomes" id="UP000792457"/>
    </source>
</evidence>
<keyword evidence="3" id="KW-0479">Metal-binding</keyword>
<keyword evidence="7" id="KW-0862">Zinc</keyword>
<dbReference type="PROSITE" id="PS50826">
    <property type="entry name" value="RUN"/>
    <property type="match status" value="1"/>
</dbReference>
<comment type="caution">
    <text evidence="11">The sequence shown here is derived from an EMBL/GenBank/DDBJ whole genome shotgun (WGS) entry which is preliminary data.</text>
</comment>
<dbReference type="SMART" id="SM00593">
    <property type="entry name" value="RUN"/>
    <property type="match status" value="1"/>
</dbReference>
<dbReference type="Pfam" id="PF13901">
    <property type="entry name" value="RH_dom"/>
    <property type="match status" value="1"/>
</dbReference>
<sequence length="705" mass="78936">MNAILRSVTSRGSHEGRDVMVKRSLVCHLSESVKEVHLELKEKGEVCGHKLENSDATNSLCTSLEAIFVHGLKDTFINRVSLAISGDFDQRPEPSFWGPVLVFSHRDIIYQILGLSQIQTDVGRCRAWLRQALNDGLMLSYLGAMRRDSSALSPYYQRSALLKDVELLEVIQQLIQGIEGYPFSLACNSSMLNSWTDAPLLLSAIWTPPLRSCPIPSGVDVVRNMDQMPQNSKSSVSQRTEQNYFSESPHSSLFGMSSGLDEEEKLKIILGSDVEKSVENLCEGENDTIEAKDDANKKCDGVEEELQGTNGGRDVPVRAEVAPGEANCGSLGNSLAGRVGWSSSFDEVVDREEDGPKLDNQETEDRKSTVMPGKSLKSPGEMQSYHSLLESYNLLSSSYVKTPDLRDFLQKFEGSFPMNDCNSLEAEDPFSPLYGLGFEVVPMSPTTLFDIPEFRSFVGKLGKIASEPGLDMQKYACASCNLPIGISFGRAKVCSFLGAYYCSECHLDEESIIPARVIHNWDFKRYPVSCSAAAFLNEIQHQPLLDLKVLNPRLYNAVDVMAKLQCMRIQLNLLRAYLFTCREPVIEELQKRVWPRSYLYEHVHLYSVLDLQQIPTGALAQFLQQVVTFARNHVLSCWLCSQKGFICEVCNNPKVIYPFDTELTYRCPSCNAVFHASCQDSARPCPKCERRKKREDITLLEPVEP</sequence>
<keyword evidence="12" id="KW-1185">Reference proteome</keyword>
<gene>
    <name evidence="11" type="ORF">J437_LFUL009464</name>
</gene>
<dbReference type="SUPFAM" id="SSF140741">
    <property type="entry name" value="RUN domain-like"/>
    <property type="match status" value="1"/>
</dbReference>
<name>A0A8K0KRI2_LADFU</name>
<dbReference type="Pfam" id="PF02759">
    <property type="entry name" value="RUN"/>
    <property type="match status" value="1"/>
</dbReference>
<reference evidence="11" key="2">
    <citation type="submission" date="2017-10" db="EMBL/GenBank/DDBJ databases">
        <title>Ladona fulva Genome sequencing and assembly.</title>
        <authorList>
            <person name="Murali S."/>
            <person name="Richards S."/>
            <person name="Bandaranaike D."/>
            <person name="Bellair M."/>
            <person name="Blankenburg K."/>
            <person name="Chao H."/>
            <person name="Dinh H."/>
            <person name="Doddapaneni H."/>
            <person name="Dugan-Rocha S."/>
            <person name="Elkadiri S."/>
            <person name="Gnanaolivu R."/>
            <person name="Hernandez B."/>
            <person name="Skinner E."/>
            <person name="Javaid M."/>
            <person name="Lee S."/>
            <person name="Li M."/>
            <person name="Ming W."/>
            <person name="Munidasa M."/>
            <person name="Muniz J."/>
            <person name="Nguyen L."/>
            <person name="Hughes D."/>
            <person name="Osuji N."/>
            <person name="Pu L.-L."/>
            <person name="Puazo M."/>
            <person name="Qu C."/>
            <person name="Quiroz J."/>
            <person name="Raj R."/>
            <person name="Weissenberger G."/>
            <person name="Xin Y."/>
            <person name="Zou X."/>
            <person name="Han Y."/>
            <person name="Worley K."/>
            <person name="Muzny D."/>
            <person name="Gibbs R."/>
        </authorList>
    </citation>
    <scope>NUCLEOTIDE SEQUENCE</scope>
    <source>
        <strain evidence="11">Sampled in the wild</strain>
    </source>
</reference>